<proteinExistence type="predicted"/>
<dbReference type="InterPro" id="IPR036388">
    <property type="entry name" value="WH-like_DNA-bd_sf"/>
</dbReference>
<dbReference type="RefSeq" id="WP_016892635.1">
    <property type="nucleotide sequence ID" value="NZ_CSWP01000010.1"/>
</dbReference>
<dbReference type="InterPro" id="IPR036390">
    <property type="entry name" value="WH_DNA-bd_sf"/>
</dbReference>
<dbReference type="SUPFAM" id="SSF46785">
    <property type="entry name" value="Winged helix' DNA-binding domain"/>
    <property type="match status" value="1"/>
</dbReference>
<accession>A0A0U0ZS93</accession>
<gene>
    <name evidence="2" type="ORF">ERS075579_04371</name>
</gene>
<dbReference type="Pfam" id="PF03551">
    <property type="entry name" value="PadR"/>
    <property type="match status" value="1"/>
</dbReference>
<evidence type="ECO:0000313" key="3">
    <source>
        <dbReference type="Proteomes" id="UP000045782"/>
    </source>
</evidence>
<sequence>MAAISSPGEPNLAATSWTILGMLSYEEEVSGYDIKKWADWSISYFYWSPSFSQIYSELRKLEKIGYATSRVDHDNGARSRRLYKITPVGMAAMSRWANETPAEPQVLKHSVVLRVMQGHMTDPARLKEILERHVEYSENMQRRAALDAAGAAAQPAWAYSRVALKWAERYYAAERDLAMMMIEDLAEAAEEFDKAGPDGGTPRLVPGYWREVEKRVDAEKLSTQHDTTD</sequence>
<dbReference type="AlphaFoldDB" id="A0A0U0ZS93"/>
<organism evidence="2 3">
    <name type="scientific">Mycobacteroides abscessus</name>
    <dbReference type="NCBI Taxonomy" id="36809"/>
    <lineage>
        <taxon>Bacteria</taxon>
        <taxon>Bacillati</taxon>
        <taxon>Actinomycetota</taxon>
        <taxon>Actinomycetes</taxon>
        <taxon>Mycobacteriales</taxon>
        <taxon>Mycobacteriaceae</taxon>
        <taxon>Mycobacteroides</taxon>
    </lineage>
</organism>
<dbReference type="PANTHER" id="PTHR43252">
    <property type="entry name" value="TRANSCRIPTIONAL REGULATOR YQJI"/>
    <property type="match status" value="1"/>
</dbReference>
<evidence type="ECO:0000313" key="2">
    <source>
        <dbReference type="EMBL" id="CPV68156.1"/>
    </source>
</evidence>
<name>A0A0U0ZS93_9MYCO</name>
<feature type="domain" description="Transcription regulator PadR N-terminal" evidence="1">
    <location>
        <begin position="19"/>
        <end position="94"/>
    </location>
</feature>
<dbReference type="Gene3D" id="1.10.10.10">
    <property type="entry name" value="Winged helix-like DNA-binding domain superfamily/Winged helix DNA-binding domain"/>
    <property type="match status" value="1"/>
</dbReference>
<dbReference type="Proteomes" id="UP000045782">
    <property type="component" value="Unassembled WGS sequence"/>
</dbReference>
<dbReference type="EMBL" id="CSWP01000010">
    <property type="protein sequence ID" value="CPV68156.1"/>
    <property type="molecule type" value="Genomic_DNA"/>
</dbReference>
<dbReference type="InterPro" id="IPR005149">
    <property type="entry name" value="Tscrpt_reg_PadR_N"/>
</dbReference>
<evidence type="ECO:0000259" key="1">
    <source>
        <dbReference type="Pfam" id="PF03551"/>
    </source>
</evidence>
<protein>
    <submittedName>
        <fullName evidence="2">PadR family transcriptional regulator</fullName>
    </submittedName>
</protein>
<dbReference type="PANTHER" id="PTHR43252:SF2">
    <property type="entry name" value="TRANSCRIPTION REGULATOR, PADR-LIKE FAMILY"/>
    <property type="match status" value="1"/>
</dbReference>
<reference evidence="2 3" key="1">
    <citation type="submission" date="2015-03" db="EMBL/GenBank/DDBJ databases">
        <authorList>
            <person name="Murphy D."/>
        </authorList>
    </citation>
    <scope>NUCLEOTIDE SEQUENCE [LARGE SCALE GENOMIC DNA]</scope>
    <source>
        <strain evidence="2 3">PAP088</strain>
    </source>
</reference>